<dbReference type="GO" id="GO:0003700">
    <property type="term" value="F:DNA-binding transcription factor activity"/>
    <property type="evidence" value="ECO:0007669"/>
    <property type="project" value="InterPro"/>
</dbReference>
<dbReference type="PANTHER" id="PTHR35090">
    <property type="entry name" value="DNA-DIRECTED RNA POLYMERASE SUBUNIT I"/>
    <property type="match status" value="1"/>
</dbReference>
<evidence type="ECO:0000259" key="2">
    <source>
        <dbReference type="SMART" id="SM00989"/>
    </source>
</evidence>
<dbReference type="KEGG" id="mcub:MCBB_2280"/>
<dbReference type="PANTHER" id="PTHR35090:SF2">
    <property type="entry name" value="ARSR FAMILY TRANSCRIPTIONAL REGULATOR"/>
    <property type="match status" value="1"/>
</dbReference>
<name>A0A1D3L5I8_9EURY</name>
<dbReference type="Gene3D" id="1.10.10.10">
    <property type="entry name" value="Winged helix-like DNA-binding domain superfamily/Winged helix DNA-binding domain"/>
    <property type="match status" value="1"/>
</dbReference>
<dbReference type="Gene3D" id="3.30.1380.20">
    <property type="entry name" value="Trafficking protein particle complex subunit 3"/>
    <property type="match status" value="1"/>
</dbReference>
<dbReference type="SMART" id="SM00418">
    <property type="entry name" value="HTH_ARSR"/>
    <property type="match status" value="1"/>
</dbReference>
<organism evidence="3 4">
    <name type="scientific">Methanobacterium congolense</name>
    <dbReference type="NCBI Taxonomy" id="118062"/>
    <lineage>
        <taxon>Archaea</taxon>
        <taxon>Methanobacteriati</taxon>
        <taxon>Methanobacteriota</taxon>
        <taxon>Methanomada group</taxon>
        <taxon>Methanobacteria</taxon>
        <taxon>Methanobacteriales</taxon>
        <taxon>Methanobacteriaceae</taxon>
        <taxon>Methanobacterium</taxon>
    </lineage>
</organism>
<keyword evidence="4" id="KW-1185">Reference proteome</keyword>
<sequence>MTQRSKNKKKNGSIKIFATERGVNVIKSPIKAKILSILSNGGLSASKIVEMTGKSKSTISAHLMDLLDEGIVDYRPDPSDRRRKIFFIKSRYIGDLETGKEFEKEVETYLERVTESGDPFEFFRFVFRTIRVALMEEGVNIDPILHNAGLKVGETFYKKLESEDLENLTEKIAAFWQENNLGRIEVKKLDPLTIRAYDCFECEDLPQIGRSACAFDSGVLEAVFSAHFGEDVHVEEVKCYAKGDKYCCFVIDKAEG</sequence>
<dbReference type="SUPFAM" id="SSF46785">
    <property type="entry name" value="Winged helix' DNA-binding domain"/>
    <property type="match status" value="1"/>
</dbReference>
<protein>
    <submittedName>
        <fullName evidence="3">Uncharacterized protein</fullName>
    </submittedName>
</protein>
<dbReference type="Proteomes" id="UP000094707">
    <property type="component" value="Chromosome I"/>
</dbReference>
<feature type="domain" description="HTH arsR-type" evidence="1">
    <location>
        <begin position="21"/>
        <end position="98"/>
    </location>
</feature>
<dbReference type="CDD" id="cd00090">
    <property type="entry name" value="HTH_ARSR"/>
    <property type="match status" value="1"/>
</dbReference>
<dbReference type="InterPro" id="IPR036388">
    <property type="entry name" value="WH-like_DNA-bd_sf"/>
</dbReference>
<dbReference type="STRING" id="118062.MCBB_2280"/>
<evidence type="ECO:0000313" key="4">
    <source>
        <dbReference type="Proteomes" id="UP000094707"/>
    </source>
</evidence>
<dbReference type="GeneID" id="30413113"/>
<dbReference type="InterPro" id="IPR004096">
    <property type="entry name" value="V4R"/>
</dbReference>
<dbReference type="InterPro" id="IPR011991">
    <property type="entry name" value="ArsR-like_HTH"/>
</dbReference>
<dbReference type="InterPro" id="IPR024096">
    <property type="entry name" value="NO_sig/Golgi_transp_ligand-bd"/>
</dbReference>
<dbReference type="InterPro" id="IPR001845">
    <property type="entry name" value="HTH_ArsR_DNA-bd_dom"/>
</dbReference>
<reference evidence="3 4" key="1">
    <citation type="submission" date="2016-08" db="EMBL/GenBank/DDBJ databases">
        <authorList>
            <person name="Seilhamer J.J."/>
        </authorList>
    </citation>
    <scope>NUCLEOTIDE SEQUENCE [LARGE SCALE GENOMIC DNA]</scope>
    <source>
        <strain evidence="3">Buetzberg</strain>
    </source>
</reference>
<evidence type="ECO:0000259" key="1">
    <source>
        <dbReference type="SMART" id="SM00418"/>
    </source>
</evidence>
<accession>A0A1D3L5I8</accession>
<dbReference type="SMART" id="SM00989">
    <property type="entry name" value="V4R"/>
    <property type="match status" value="1"/>
</dbReference>
<dbReference type="PATRIC" id="fig|129848.4.peg.2332"/>
<dbReference type="OrthoDB" id="371687at2157"/>
<evidence type="ECO:0000313" key="3">
    <source>
        <dbReference type="EMBL" id="SCG86819.1"/>
    </source>
</evidence>
<feature type="domain" description="4-vinyl reductase 4VR" evidence="2">
    <location>
        <begin position="191"/>
        <end position="253"/>
    </location>
</feature>
<gene>
    <name evidence="3" type="ORF">MCBB_2280</name>
</gene>
<dbReference type="InterPro" id="IPR036390">
    <property type="entry name" value="WH_DNA-bd_sf"/>
</dbReference>
<proteinExistence type="predicted"/>
<dbReference type="AlphaFoldDB" id="A0A1D3L5I8"/>
<dbReference type="Pfam" id="PF02830">
    <property type="entry name" value="V4R"/>
    <property type="match status" value="1"/>
</dbReference>
<dbReference type="SUPFAM" id="SSF111126">
    <property type="entry name" value="Ligand-binding domain in the NO signalling and Golgi transport"/>
    <property type="match status" value="1"/>
</dbReference>
<dbReference type="Pfam" id="PF01022">
    <property type="entry name" value="HTH_5"/>
    <property type="match status" value="1"/>
</dbReference>
<dbReference type="RefSeq" id="WP_071907845.1">
    <property type="nucleotide sequence ID" value="NZ_LT607756.1"/>
</dbReference>
<dbReference type="EMBL" id="LT607756">
    <property type="protein sequence ID" value="SCG86819.1"/>
    <property type="molecule type" value="Genomic_DNA"/>
</dbReference>